<evidence type="ECO:0000313" key="2">
    <source>
        <dbReference type="EMBL" id="KIO08603.1"/>
    </source>
</evidence>
<feature type="region of interest" description="Disordered" evidence="1">
    <location>
        <begin position="1"/>
        <end position="52"/>
    </location>
</feature>
<feature type="compositionally biased region" description="Polar residues" evidence="1">
    <location>
        <begin position="1"/>
        <end position="11"/>
    </location>
</feature>
<reference evidence="3" key="2">
    <citation type="submission" date="2015-01" db="EMBL/GenBank/DDBJ databases">
        <title>Evolutionary Origins and Diversification of the Mycorrhizal Mutualists.</title>
        <authorList>
            <consortium name="DOE Joint Genome Institute"/>
            <consortium name="Mycorrhizal Genomics Consortium"/>
            <person name="Kohler A."/>
            <person name="Kuo A."/>
            <person name="Nagy L.G."/>
            <person name="Floudas D."/>
            <person name="Copeland A."/>
            <person name="Barry K.W."/>
            <person name="Cichocki N."/>
            <person name="Veneault-Fourrey C."/>
            <person name="LaButti K."/>
            <person name="Lindquist E.A."/>
            <person name="Lipzen A."/>
            <person name="Lundell T."/>
            <person name="Morin E."/>
            <person name="Murat C."/>
            <person name="Riley R."/>
            <person name="Ohm R."/>
            <person name="Sun H."/>
            <person name="Tunlid A."/>
            <person name="Henrissat B."/>
            <person name="Grigoriev I.V."/>
            <person name="Hibbett D.S."/>
            <person name="Martin F."/>
        </authorList>
    </citation>
    <scope>NUCLEOTIDE SEQUENCE [LARGE SCALE GENOMIC DNA]</scope>
    <source>
        <strain evidence="3">Marx 270</strain>
    </source>
</reference>
<keyword evidence="3" id="KW-1185">Reference proteome</keyword>
<dbReference type="InParanoid" id="A0A0C3JHN7"/>
<dbReference type="EMBL" id="KN831957">
    <property type="protein sequence ID" value="KIO08603.1"/>
    <property type="molecule type" value="Genomic_DNA"/>
</dbReference>
<sequence length="52" mass="5560">MGEITPAQSPQDWGHAEHGHSEFATDHGDPTENKVSGTDMKHGQMGFTAPKA</sequence>
<protein>
    <submittedName>
        <fullName evidence="2">Uncharacterized protein</fullName>
    </submittedName>
</protein>
<organism evidence="2 3">
    <name type="scientific">Pisolithus tinctorius Marx 270</name>
    <dbReference type="NCBI Taxonomy" id="870435"/>
    <lineage>
        <taxon>Eukaryota</taxon>
        <taxon>Fungi</taxon>
        <taxon>Dikarya</taxon>
        <taxon>Basidiomycota</taxon>
        <taxon>Agaricomycotina</taxon>
        <taxon>Agaricomycetes</taxon>
        <taxon>Agaricomycetidae</taxon>
        <taxon>Boletales</taxon>
        <taxon>Sclerodermatineae</taxon>
        <taxon>Pisolithaceae</taxon>
        <taxon>Pisolithus</taxon>
    </lineage>
</organism>
<name>A0A0C3JHN7_PISTI</name>
<proteinExistence type="predicted"/>
<feature type="non-terminal residue" evidence="2">
    <location>
        <position position="52"/>
    </location>
</feature>
<dbReference type="Proteomes" id="UP000054217">
    <property type="component" value="Unassembled WGS sequence"/>
</dbReference>
<feature type="compositionally biased region" description="Basic and acidic residues" evidence="1">
    <location>
        <begin position="14"/>
        <end position="32"/>
    </location>
</feature>
<evidence type="ECO:0000256" key="1">
    <source>
        <dbReference type="SAM" id="MobiDB-lite"/>
    </source>
</evidence>
<gene>
    <name evidence="2" type="ORF">M404DRAFT_997528</name>
</gene>
<evidence type="ECO:0000313" key="3">
    <source>
        <dbReference type="Proteomes" id="UP000054217"/>
    </source>
</evidence>
<accession>A0A0C3JHN7</accession>
<dbReference type="HOGENOM" id="CLU_3093116_0_0_1"/>
<reference evidence="2 3" key="1">
    <citation type="submission" date="2014-04" db="EMBL/GenBank/DDBJ databases">
        <authorList>
            <consortium name="DOE Joint Genome Institute"/>
            <person name="Kuo A."/>
            <person name="Kohler A."/>
            <person name="Costa M.D."/>
            <person name="Nagy L.G."/>
            <person name="Floudas D."/>
            <person name="Copeland A."/>
            <person name="Barry K.W."/>
            <person name="Cichocki N."/>
            <person name="Veneault-Fourrey C."/>
            <person name="LaButti K."/>
            <person name="Lindquist E.A."/>
            <person name="Lipzen A."/>
            <person name="Lundell T."/>
            <person name="Morin E."/>
            <person name="Murat C."/>
            <person name="Sun H."/>
            <person name="Tunlid A."/>
            <person name="Henrissat B."/>
            <person name="Grigoriev I.V."/>
            <person name="Hibbett D.S."/>
            <person name="Martin F."/>
            <person name="Nordberg H.P."/>
            <person name="Cantor M.N."/>
            <person name="Hua S.X."/>
        </authorList>
    </citation>
    <scope>NUCLEOTIDE SEQUENCE [LARGE SCALE GENOMIC DNA]</scope>
    <source>
        <strain evidence="2 3">Marx 270</strain>
    </source>
</reference>
<dbReference type="AlphaFoldDB" id="A0A0C3JHN7"/>